<sequence>MQPYLKTFSLAGRVALITGAGRGLGLEIAKAMAGSGAHVILNGRNADRLQDLASSIRANGQQASIAPFDVADSKALTKAFDTIRETHGCLDILVNNVGARSRKPLLEFSDQEIRSLIETNLVAGFSLAREAARLMLPQRAGRLITITSIAGHVARSGDAVYSSTKHGLTGMVRALAAEYGPYGITSNAIAPGGFATEANAAMLSDPQVAEHFATRSALGRWGKPEEIAGAAIFLASAASSYITGHVLTVDGGLTVKM</sequence>
<evidence type="ECO:0000313" key="3">
    <source>
        <dbReference type="EMBL" id="MBL0407437.1"/>
    </source>
</evidence>
<proteinExistence type="inferred from homology"/>
<dbReference type="InterPro" id="IPR020904">
    <property type="entry name" value="Sc_DH/Rdtase_CS"/>
</dbReference>
<dbReference type="NCBIfam" id="NF004778">
    <property type="entry name" value="PRK06124.1"/>
    <property type="match status" value="1"/>
</dbReference>
<dbReference type="SUPFAM" id="SSF51735">
    <property type="entry name" value="NAD(P)-binding Rossmann-fold domains"/>
    <property type="match status" value="1"/>
</dbReference>
<evidence type="ECO:0000313" key="4">
    <source>
        <dbReference type="Proteomes" id="UP000605848"/>
    </source>
</evidence>
<gene>
    <name evidence="3" type="ORF">JKG68_26315</name>
</gene>
<dbReference type="PRINTS" id="PR00080">
    <property type="entry name" value="SDRFAMILY"/>
</dbReference>
<dbReference type="RefSeq" id="WP_202064697.1">
    <property type="nucleotide sequence ID" value="NZ_JAEQMY010000082.1"/>
</dbReference>
<protein>
    <submittedName>
        <fullName evidence="3">SDR family oxidoreductase</fullName>
    </submittedName>
</protein>
<dbReference type="InterPro" id="IPR050259">
    <property type="entry name" value="SDR"/>
</dbReference>
<dbReference type="EMBL" id="JAEQMY010000082">
    <property type="protein sequence ID" value="MBL0407437.1"/>
    <property type="molecule type" value="Genomic_DNA"/>
</dbReference>
<dbReference type="InterPro" id="IPR036291">
    <property type="entry name" value="NAD(P)-bd_dom_sf"/>
</dbReference>
<dbReference type="FunFam" id="3.40.50.720:FF:000084">
    <property type="entry name" value="Short-chain dehydrogenase reductase"/>
    <property type="match status" value="1"/>
</dbReference>
<reference evidence="3" key="1">
    <citation type="submission" date="2021-01" db="EMBL/GenBank/DDBJ databases">
        <title>Microvirga sp.</title>
        <authorList>
            <person name="Kim M.K."/>
        </authorList>
    </citation>
    <scope>NUCLEOTIDE SEQUENCE</scope>
    <source>
        <strain evidence="3">5420S-16</strain>
    </source>
</reference>
<comment type="similarity">
    <text evidence="1">Belongs to the short-chain dehydrogenases/reductases (SDR) family.</text>
</comment>
<dbReference type="GO" id="GO:0032787">
    <property type="term" value="P:monocarboxylic acid metabolic process"/>
    <property type="evidence" value="ECO:0007669"/>
    <property type="project" value="UniProtKB-ARBA"/>
</dbReference>
<feature type="domain" description="Ketoreductase" evidence="2">
    <location>
        <begin position="13"/>
        <end position="192"/>
    </location>
</feature>
<evidence type="ECO:0000256" key="1">
    <source>
        <dbReference type="ARBA" id="ARBA00006484"/>
    </source>
</evidence>
<keyword evidence="4" id="KW-1185">Reference proteome</keyword>
<dbReference type="PANTHER" id="PTHR42879:SF2">
    <property type="entry name" value="3-OXOACYL-[ACYL-CARRIER-PROTEIN] REDUCTASE FABG"/>
    <property type="match status" value="1"/>
</dbReference>
<dbReference type="AlphaFoldDB" id="A0A936ZC76"/>
<organism evidence="3 4">
    <name type="scientific">Microvirga aerilata</name>
    <dbReference type="NCBI Taxonomy" id="670292"/>
    <lineage>
        <taxon>Bacteria</taxon>
        <taxon>Pseudomonadati</taxon>
        <taxon>Pseudomonadota</taxon>
        <taxon>Alphaproteobacteria</taxon>
        <taxon>Hyphomicrobiales</taxon>
        <taxon>Methylobacteriaceae</taxon>
        <taxon>Microvirga</taxon>
    </lineage>
</organism>
<dbReference type="InterPro" id="IPR057326">
    <property type="entry name" value="KR_dom"/>
</dbReference>
<dbReference type="Proteomes" id="UP000605848">
    <property type="component" value="Unassembled WGS sequence"/>
</dbReference>
<evidence type="ECO:0000259" key="2">
    <source>
        <dbReference type="SMART" id="SM00822"/>
    </source>
</evidence>
<dbReference type="SMART" id="SM00822">
    <property type="entry name" value="PKS_KR"/>
    <property type="match status" value="1"/>
</dbReference>
<comment type="caution">
    <text evidence="3">The sequence shown here is derived from an EMBL/GenBank/DDBJ whole genome shotgun (WGS) entry which is preliminary data.</text>
</comment>
<dbReference type="PROSITE" id="PS00061">
    <property type="entry name" value="ADH_SHORT"/>
    <property type="match status" value="1"/>
</dbReference>
<dbReference type="PANTHER" id="PTHR42879">
    <property type="entry name" value="3-OXOACYL-(ACYL-CARRIER-PROTEIN) REDUCTASE"/>
    <property type="match status" value="1"/>
</dbReference>
<dbReference type="PRINTS" id="PR00081">
    <property type="entry name" value="GDHRDH"/>
</dbReference>
<name>A0A936ZC76_9HYPH</name>
<dbReference type="Pfam" id="PF13561">
    <property type="entry name" value="adh_short_C2"/>
    <property type="match status" value="1"/>
</dbReference>
<dbReference type="InterPro" id="IPR002347">
    <property type="entry name" value="SDR_fam"/>
</dbReference>
<dbReference type="Gene3D" id="3.40.50.720">
    <property type="entry name" value="NAD(P)-binding Rossmann-like Domain"/>
    <property type="match status" value="1"/>
</dbReference>
<accession>A0A936ZC76</accession>